<sequence>MPTFGKTCIAQADTWVPLYTAGAGKAPTFNLNMVNCSAGVVTVGFAIGTAGVTNGDRLEFNTPLDPAGQISNVLERTGIQMSAGESIYVRASAANVVDARAYGYED</sequence>
<evidence type="ECO:0000313" key="2">
    <source>
        <dbReference type="EMBL" id="QDQ29142.1"/>
    </source>
</evidence>
<name>A0A516SLW5_9NEIS</name>
<keyword evidence="3" id="KW-1185">Reference proteome</keyword>
<dbReference type="RefSeq" id="WP_144279090.1">
    <property type="nucleotide sequence ID" value="NZ_CP041730.1"/>
</dbReference>
<protein>
    <recommendedName>
        <fullName evidence="4">Fimbrial protein</fullName>
    </recommendedName>
</protein>
<dbReference type="EMBL" id="CP041730">
    <property type="protein sequence ID" value="QDQ27702.1"/>
    <property type="molecule type" value="Genomic_DNA"/>
</dbReference>
<dbReference type="Proteomes" id="UP000317550">
    <property type="component" value="Chromosome"/>
</dbReference>
<dbReference type="KEGG" id="cari:FNU76_15835"/>
<dbReference type="AlphaFoldDB" id="A0A516SLW5"/>
<dbReference type="KEGG" id="cari:FNU76_23865"/>
<gene>
    <name evidence="1" type="ORF">FNU76_15835</name>
    <name evidence="2" type="ORF">FNU76_23865</name>
</gene>
<organism evidence="2 3">
    <name type="scientific">Chitinimonas arctica</name>
    <dbReference type="NCBI Taxonomy" id="2594795"/>
    <lineage>
        <taxon>Bacteria</taxon>
        <taxon>Pseudomonadati</taxon>
        <taxon>Pseudomonadota</taxon>
        <taxon>Betaproteobacteria</taxon>
        <taxon>Neisseriales</taxon>
        <taxon>Chitinibacteraceae</taxon>
        <taxon>Chitinimonas</taxon>
    </lineage>
</organism>
<evidence type="ECO:0000313" key="3">
    <source>
        <dbReference type="Proteomes" id="UP000317550"/>
    </source>
</evidence>
<dbReference type="EMBL" id="CP041730">
    <property type="protein sequence ID" value="QDQ29142.1"/>
    <property type="molecule type" value="Genomic_DNA"/>
</dbReference>
<evidence type="ECO:0008006" key="4">
    <source>
        <dbReference type="Google" id="ProtNLM"/>
    </source>
</evidence>
<accession>A0A516SLW5</accession>
<proteinExistence type="predicted"/>
<reference evidence="2" key="2">
    <citation type="journal article" date="2020" name="Int. J. Syst. Evol. Microbiol.">
        <title>Chitinimonas arctica sp. nov., isolated from Arctic tundra soil.</title>
        <authorList>
            <person name="Xu Q."/>
            <person name="Jiang F."/>
            <person name="Da X."/>
            <person name="Zhang Y."/>
            <person name="Geng Y."/>
            <person name="Qin K."/>
            <person name="Liu J."/>
            <person name="Peng F."/>
        </authorList>
    </citation>
    <scope>NUCLEOTIDE SEQUENCE</scope>
    <source>
        <strain evidence="2">R3-44</strain>
    </source>
</reference>
<reference evidence="3" key="1">
    <citation type="submission" date="2019-07" db="EMBL/GenBank/DDBJ databases">
        <title>Chitinimonas sp. nov., isolated from Ny-Alesund, arctica soil.</title>
        <authorList>
            <person name="Xu Q."/>
            <person name="Peng F."/>
        </authorList>
    </citation>
    <scope>NUCLEOTIDE SEQUENCE [LARGE SCALE GENOMIC DNA]</scope>
    <source>
        <strain evidence="3">R3-44</strain>
    </source>
</reference>
<evidence type="ECO:0000313" key="1">
    <source>
        <dbReference type="EMBL" id="QDQ27702.1"/>
    </source>
</evidence>